<comment type="caution">
    <text evidence="5">The sequence shown here is derived from an EMBL/GenBank/DDBJ whole genome shotgun (WGS) entry which is preliminary data.</text>
</comment>
<evidence type="ECO:0000256" key="1">
    <source>
        <dbReference type="ARBA" id="ARBA00022598"/>
    </source>
</evidence>
<keyword evidence="2" id="KW-0547">Nucleotide-binding</keyword>
<feature type="compositionally biased region" description="Gly residues" evidence="4">
    <location>
        <begin position="1"/>
        <end position="10"/>
    </location>
</feature>
<dbReference type="EMBL" id="SLTR01000010">
    <property type="protein sequence ID" value="TDB02464.1"/>
    <property type="molecule type" value="Genomic_DNA"/>
</dbReference>
<keyword evidence="6" id="KW-1185">Reference proteome</keyword>
<evidence type="ECO:0000256" key="4">
    <source>
        <dbReference type="SAM" id="MobiDB-lite"/>
    </source>
</evidence>
<evidence type="ECO:0000313" key="6">
    <source>
        <dbReference type="Proteomes" id="UP000294823"/>
    </source>
</evidence>
<proteinExistence type="predicted"/>
<protein>
    <submittedName>
        <fullName evidence="5">Amylase</fullName>
    </submittedName>
</protein>
<evidence type="ECO:0000256" key="3">
    <source>
        <dbReference type="ARBA" id="ARBA00022840"/>
    </source>
</evidence>
<gene>
    <name evidence="5" type="ORF">E0702_08910</name>
</gene>
<dbReference type="PANTHER" id="PTHR12241:SF162">
    <property type="entry name" value="TUBULIN MONOGLUTAMYLASE TTLL4"/>
    <property type="match status" value="1"/>
</dbReference>
<organism evidence="5 6">
    <name type="scientific">Halomonas marinisediminis</name>
    <dbReference type="NCBI Taxonomy" id="2546095"/>
    <lineage>
        <taxon>Bacteria</taxon>
        <taxon>Pseudomonadati</taxon>
        <taxon>Pseudomonadota</taxon>
        <taxon>Gammaproteobacteria</taxon>
        <taxon>Oceanospirillales</taxon>
        <taxon>Halomonadaceae</taxon>
        <taxon>Halomonas</taxon>
    </lineage>
</organism>
<dbReference type="SUPFAM" id="SSF56059">
    <property type="entry name" value="Glutathione synthetase ATP-binding domain-like"/>
    <property type="match status" value="1"/>
</dbReference>
<dbReference type="InterPro" id="IPR004344">
    <property type="entry name" value="TTL/TTLL_fam"/>
</dbReference>
<keyword evidence="3" id="KW-0067">ATP-binding</keyword>
<dbReference type="PANTHER" id="PTHR12241">
    <property type="entry name" value="TUBULIN POLYGLUTAMYLASE"/>
    <property type="match status" value="1"/>
</dbReference>
<feature type="compositionally biased region" description="Polar residues" evidence="4">
    <location>
        <begin position="82"/>
        <end position="96"/>
    </location>
</feature>
<feature type="region of interest" description="Disordered" evidence="4">
    <location>
        <begin position="65"/>
        <end position="105"/>
    </location>
</feature>
<sequence>MGVTGHGQRAGGDQESSPHGGYLVVGKGLPPCCNDPALLRQECLSTLLFPMGISTRCTATLLRRPHPSKATASDRVAIPVRSVNSPRPSQQQSRTTDWCRGDPSMPQHSTTRHFWLSGQRAAEQDRFFREALETQGWVEGDETTWDAGWVTGMPAPSQFRRVSAHRKLNHFPGNAALTVKSRLHESLSSMKARVGEGVGDNKGHPLLSRLNFFPHTWVMPHDYHALQRAALAEPERRWILKPTNASKGKGVRVLRDAAEAPPSPNWLVQEYLDRPHTIRGHKYVLRLYVLISSLTPLRLYLYHQGFAKLASEPWDPDDADNPYSQLTNPDINALNTRVEVPVEFIDLARYRGWLRDQGHDDEALFAKIGDLVTLTAISGVDALRRRTAEAGADPRGGYELLGLDCMIDDDLKPWILECNLSPSLGTCAAPEDGGIAEERIKGELVRDMLRLVGIAGEAPPEPETDSPSALLAEARAEASRAGGFKRLLPSASPERYLPFFSLPSLADMTLAEALVGRAMPRPRLARRRVIELHEADSLALYAADTGRLYRPNDAAALIWLLATEGLDPDAIAEALRSASTEPPEPMALRRQVWQTLGEWCRDGLLCQTTEAVVQAPSARSETAQTEVAADAEPAAVKLRHDGRAWALRIADAAIEQRLVEAFGVGLEPLPPEEAGQLPWLSLLAAPAGYALAEGSRLVSSRLTLAEVVPALSTLLLRLAARSGEPVLDVACWQPRPGEMMLLAVDDESCREALTSSLGEALSRGVRLTLQDDTVHVEPLGLPFTGRGKMSDDGSAEQGATSLRLVTLKTNQDDASAGLLPQTRLDALAALLPRCHSCEGGVPSADLMARLDSWLEGVSRQIVCLSEDGSGLFAMLLQSGVTSAGKASIEA</sequence>
<dbReference type="Gene3D" id="3.30.470.20">
    <property type="entry name" value="ATP-grasp fold, B domain"/>
    <property type="match status" value="1"/>
</dbReference>
<dbReference type="Proteomes" id="UP000294823">
    <property type="component" value="Unassembled WGS sequence"/>
</dbReference>
<evidence type="ECO:0000256" key="2">
    <source>
        <dbReference type="ARBA" id="ARBA00022741"/>
    </source>
</evidence>
<reference evidence="5 6" key="1">
    <citation type="submission" date="2019-03" db="EMBL/GenBank/DDBJ databases">
        <title>Halomonas marinisediminis sp. nov., a moderately halophilic bacterium isolated from the Bohai Gulf.</title>
        <authorList>
            <person name="Ji X."/>
        </authorList>
    </citation>
    <scope>NUCLEOTIDE SEQUENCE [LARGE SCALE GENOMIC DNA]</scope>
    <source>
        <strain evidence="5 6">204</strain>
    </source>
</reference>
<evidence type="ECO:0000313" key="5">
    <source>
        <dbReference type="EMBL" id="TDB02464.1"/>
    </source>
</evidence>
<dbReference type="PROSITE" id="PS51221">
    <property type="entry name" value="TTL"/>
    <property type="match status" value="1"/>
</dbReference>
<dbReference type="Pfam" id="PF03133">
    <property type="entry name" value="TTL"/>
    <property type="match status" value="1"/>
</dbReference>
<name>A0ABY2D6L3_9GAMM</name>
<feature type="region of interest" description="Disordered" evidence="4">
    <location>
        <begin position="1"/>
        <end position="21"/>
    </location>
</feature>
<accession>A0ABY2D6L3</accession>
<keyword evidence="1" id="KW-0436">Ligase</keyword>